<dbReference type="GO" id="GO:0020037">
    <property type="term" value="F:heme binding"/>
    <property type="evidence" value="ECO:0007669"/>
    <property type="project" value="InterPro"/>
</dbReference>
<evidence type="ECO:0000259" key="1">
    <source>
        <dbReference type="Pfam" id="PF07700"/>
    </source>
</evidence>
<dbReference type="Proteomes" id="UP000184932">
    <property type="component" value="Unassembled WGS sequence"/>
</dbReference>
<sequence length="202" mass="22133">MHGLINRAVQCFVRDIYGPDTWAELGAAVGVGTAGFEAMLTYEDAVTTELLNTLSRMRGQPIEDILEDLGTYLVTHPNTGAIRRLLRFGGQSFQDLLYSLDDLPDRARLAVPELDFPALHLVELQPGRFKIVVRASEGGFGAVLTGILRALADDYGALAFVELQGAMGPREEIMIDLLDADFSEAKQFYLGTALTQRQSDGR</sequence>
<reference evidence="3" key="1">
    <citation type="submission" date="2016-11" db="EMBL/GenBank/DDBJ databases">
        <authorList>
            <person name="Varghese N."/>
            <person name="Submissions S."/>
        </authorList>
    </citation>
    <scope>NUCLEOTIDE SEQUENCE [LARGE SCALE GENOMIC DNA]</scope>
    <source>
        <strain evidence="3">DSM 29440</strain>
    </source>
</reference>
<dbReference type="InterPro" id="IPR024096">
    <property type="entry name" value="NO_sig/Golgi_transp_ligand-bd"/>
</dbReference>
<dbReference type="InterPro" id="IPR011644">
    <property type="entry name" value="Heme_NO-bd"/>
</dbReference>
<dbReference type="PANTHER" id="PTHR45655">
    <property type="entry name" value="GUANYLATE CYCLASE SOLUBLE SUBUNIT BETA-2"/>
    <property type="match status" value="1"/>
</dbReference>
<dbReference type="Pfam" id="PF07700">
    <property type="entry name" value="HNOB"/>
    <property type="match status" value="1"/>
</dbReference>
<dbReference type="STRING" id="1217970.SAMN05444002_1983"/>
<dbReference type="RefSeq" id="WP_074256058.1">
    <property type="nucleotide sequence ID" value="NZ_FSRL01000001.1"/>
</dbReference>
<dbReference type="InterPro" id="IPR038158">
    <property type="entry name" value="H-NOX_domain_sf"/>
</dbReference>
<dbReference type="OrthoDB" id="981203at2"/>
<accession>A0A1N6FV85</accession>
<evidence type="ECO:0000313" key="2">
    <source>
        <dbReference type="EMBL" id="SIN99130.1"/>
    </source>
</evidence>
<protein>
    <submittedName>
        <fullName evidence="2">Haem-NO-binding</fullName>
    </submittedName>
</protein>
<name>A0A1N6FV85_9RHOB</name>
<dbReference type="EMBL" id="FSRL01000001">
    <property type="protein sequence ID" value="SIN99130.1"/>
    <property type="molecule type" value="Genomic_DNA"/>
</dbReference>
<feature type="domain" description="Heme NO-binding" evidence="1">
    <location>
        <begin position="2"/>
        <end position="155"/>
    </location>
</feature>
<evidence type="ECO:0000313" key="3">
    <source>
        <dbReference type="Proteomes" id="UP000184932"/>
    </source>
</evidence>
<dbReference type="PANTHER" id="PTHR45655:SF13">
    <property type="entry name" value="SOLUBLE GUANYLATE CYCLASE GCY-32-RELATED"/>
    <property type="match status" value="1"/>
</dbReference>
<proteinExistence type="predicted"/>
<organism evidence="2 3">
    <name type="scientific">Vannielia litorea</name>
    <dbReference type="NCBI Taxonomy" id="1217970"/>
    <lineage>
        <taxon>Bacteria</taxon>
        <taxon>Pseudomonadati</taxon>
        <taxon>Pseudomonadota</taxon>
        <taxon>Alphaproteobacteria</taxon>
        <taxon>Rhodobacterales</taxon>
        <taxon>Paracoccaceae</taxon>
        <taxon>Vannielia</taxon>
    </lineage>
</organism>
<gene>
    <name evidence="2" type="ORF">SAMN05444002_1983</name>
</gene>
<keyword evidence="3" id="KW-1185">Reference proteome</keyword>
<dbReference type="AlphaFoldDB" id="A0A1N6FV85"/>
<dbReference type="SUPFAM" id="SSF111126">
    <property type="entry name" value="Ligand-binding domain in the NO signalling and Golgi transport"/>
    <property type="match status" value="1"/>
</dbReference>
<dbReference type="Gene3D" id="3.90.1520.10">
    <property type="entry name" value="H-NOX domain"/>
    <property type="match status" value="1"/>
</dbReference>